<dbReference type="SUPFAM" id="SSF52009">
    <property type="entry name" value="Phosphohistidine domain"/>
    <property type="match status" value="1"/>
</dbReference>
<evidence type="ECO:0000256" key="3">
    <source>
        <dbReference type="ARBA" id="ARBA00022840"/>
    </source>
</evidence>
<gene>
    <name evidence="5" type="ordered locus">DvMF_0707</name>
</gene>
<evidence type="ECO:0000313" key="5">
    <source>
        <dbReference type="EMBL" id="ACL07664.1"/>
    </source>
</evidence>
<feature type="domain" description="PEP-utilising enzyme mobile" evidence="4">
    <location>
        <begin position="476"/>
        <end position="540"/>
    </location>
</feature>
<dbReference type="eggNOG" id="COG3848">
    <property type="taxonomic scope" value="Bacteria"/>
</dbReference>
<dbReference type="PANTHER" id="PTHR43030">
    <property type="entry name" value="PHOSPHOENOLPYRUVATE SYNTHASE"/>
    <property type="match status" value="1"/>
</dbReference>
<proteinExistence type="inferred from homology"/>
<dbReference type="HOGENOM" id="CLU_011040_0_0_7"/>
<dbReference type="InterPro" id="IPR006319">
    <property type="entry name" value="PEP_synth"/>
</dbReference>
<accession>B8DK68</accession>
<dbReference type="eggNOG" id="COG0574">
    <property type="taxonomic scope" value="Bacteria"/>
</dbReference>
<dbReference type="OrthoDB" id="9760711at2"/>
<dbReference type="InterPro" id="IPR008279">
    <property type="entry name" value="PEP-util_enz_mobile_dom"/>
</dbReference>
<evidence type="ECO:0000256" key="2">
    <source>
        <dbReference type="ARBA" id="ARBA00022741"/>
    </source>
</evidence>
<dbReference type="Gene3D" id="3.50.30.10">
    <property type="entry name" value="Phosphohistidine domain"/>
    <property type="match status" value="1"/>
</dbReference>
<dbReference type="InterPro" id="IPR036637">
    <property type="entry name" value="Phosphohistidine_dom_sf"/>
</dbReference>
<keyword evidence="3" id="KW-0067">ATP-binding</keyword>
<dbReference type="AlphaFoldDB" id="B8DK68"/>
<keyword evidence="2" id="KW-0547">Nucleotide-binding</keyword>
<dbReference type="GO" id="GO:0005524">
    <property type="term" value="F:ATP binding"/>
    <property type="evidence" value="ECO:0007669"/>
    <property type="project" value="UniProtKB-KW"/>
</dbReference>
<evidence type="ECO:0000259" key="4">
    <source>
        <dbReference type="Pfam" id="PF00391"/>
    </source>
</evidence>
<comment type="similarity">
    <text evidence="1">Belongs to the PEP-utilizing enzyme family.</text>
</comment>
<dbReference type="PANTHER" id="PTHR43030:SF1">
    <property type="entry name" value="PHOSPHOENOLPYRUVATE SYNTHASE"/>
    <property type="match status" value="1"/>
</dbReference>
<organism evidence="5">
    <name type="scientific">Nitratidesulfovibrio vulgaris (strain DSM 19637 / Miyazaki F)</name>
    <name type="common">Desulfovibrio vulgaris</name>
    <dbReference type="NCBI Taxonomy" id="883"/>
    <lineage>
        <taxon>Bacteria</taxon>
        <taxon>Pseudomonadati</taxon>
        <taxon>Thermodesulfobacteriota</taxon>
        <taxon>Desulfovibrionia</taxon>
        <taxon>Desulfovibrionales</taxon>
        <taxon>Desulfovibrionaceae</taxon>
        <taxon>Nitratidesulfovibrio</taxon>
    </lineage>
</organism>
<evidence type="ECO:0000256" key="1">
    <source>
        <dbReference type="ARBA" id="ARBA00007837"/>
    </source>
</evidence>
<dbReference type="GO" id="GO:0008986">
    <property type="term" value="F:pyruvate, water dikinase activity"/>
    <property type="evidence" value="ECO:0007669"/>
    <property type="project" value="InterPro"/>
</dbReference>
<protein>
    <submittedName>
        <fullName evidence="5">PEP-utilising protein mobile region</fullName>
    </submittedName>
</protein>
<dbReference type="STRING" id="883.DvMF_0707"/>
<dbReference type="KEGG" id="dvm:DvMF_0707"/>
<dbReference type="Pfam" id="PF00391">
    <property type="entry name" value="PEP-utilizers"/>
    <property type="match status" value="1"/>
</dbReference>
<dbReference type="EMBL" id="CP001197">
    <property type="protein sequence ID" value="ACL07664.1"/>
    <property type="molecule type" value="Genomic_DNA"/>
</dbReference>
<reference evidence="5" key="1">
    <citation type="submission" date="2008-10" db="EMBL/GenBank/DDBJ databases">
        <title>Complete sequence of Desulfovibrio vulgaris str. 'Miyazaki F'.</title>
        <authorList>
            <person name="Lucas S."/>
            <person name="Copeland A."/>
            <person name="Lapidus A."/>
            <person name="Glavina del Rio T."/>
            <person name="Dalin E."/>
            <person name="Tice H."/>
            <person name="Bruce D."/>
            <person name="Goodwin L."/>
            <person name="Pitluck S."/>
            <person name="Sims D."/>
            <person name="Brettin T."/>
            <person name="Detter J.C."/>
            <person name="Han C."/>
            <person name="Larimer F."/>
            <person name="Land M."/>
            <person name="Hauser L."/>
            <person name="Kyrpides N."/>
            <person name="Mikhailova N."/>
            <person name="Hazen T.C."/>
            <person name="Richardson P."/>
        </authorList>
    </citation>
    <scope>NUCLEOTIDE SEQUENCE</scope>
    <source>
        <strain evidence="5">Miyazaki F</strain>
    </source>
</reference>
<sequence>MWWPFSRRAGAQPPADTRWRIRALFQNFRRILACNTQALERMAEMDQALGGAYIFDRAFLEASVHDLSRLVHHVVYNLNALTGNGYVALYDRYEELRGALGGVLAGGMDGAGPGSDSGAGAAAGSLSGMVADVRDVDWEQEPAAGFEAACLARLARHHGARIADALVTGTTGCAVLAVGGANADVVARDLRDRAVRMGSGTASFTLRACPVDETGRPAGREAERTGVAPDILPPALQDMLRDMTGDAATTGTAGTMGTTGTAGTAGSVHGVVALILPESPLPVSGWLHSHAPMGPVRHAVLVEARFASGDGTEHAPRVSTDRYALSRVHPFDLLCCEIPQRAANLPLPDGHEPLAPSDSLRGLLRGSALLEPPFLQGLAGLAMAAERLAGQPVELRWGMDPEGRCVLLGVRPSTVRLATEPQNQPEESADSEDNADDAHAMHVLRHGGQTVQMGVAAGGVVRLTEATRPEDCPLGGIGVARAASPNLAPLLGRLAGLVTEFGTTAGHLATVARELRVPAVFGMPGVCDAARPGDIVTLDAGGTVLYRGAVEGLLHTTDADEDLHPAAPEYRTLRRLLRLVAPLDLVDPDAPDFSPAGCRTYHDILHFCHEMSVEALINLRDTRPELAAPRVHRVRLNLPLDLRLLDVGDGVAVPPGMADGAGAPSGGDAWMDLSAVRSAPLLAFLDGLRAEGAWSHRPARLRAGDILSGMAGGTGNAANGAGPHAEWAATGANLAIAGRDYLNLTLRLGYHFTVLDVLLSDNPNRNHAYFRFAGGMADPARRVRRAHLVRNVLEELGFATRMRGDMVTGRLRAMEHAALRDAVAALGMLTAFTRQVDTTLNDDADLVRAATDFRLLREHSQRQARG</sequence>
<name>B8DK68_NITV9</name>